<dbReference type="Proteomes" id="UP001341840">
    <property type="component" value="Unassembled WGS sequence"/>
</dbReference>
<name>A0ABU6S3T0_9FABA</name>
<accession>A0ABU6S3T0</accession>
<sequence>MDKFFAQQIGRNMEIYVDDMVAKTPHGREGLLSLDSSLELPIDLITSSEYFDRSRTSIGPNTAKPNPKN</sequence>
<protein>
    <submittedName>
        <fullName evidence="1">Uncharacterized protein</fullName>
    </submittedName>
</protein>
<evidence type="ECO:0000313" key="2">
    <source>
        <dbReference type="Proteomes" id="UP001341840"/>
    </source>
</evidence>
<gene>
    <name evidence="1" type="ORF">PIB30_005602</name>
</gene>
<evidence type="ECO:0000313" key="1">
    <source>
        <dbReference type="EMBL" id="MED6130947.1"/>
    </source>
</evidence>
<dbReference type="EMBL" id="JASCZI010060426">
    <property type="protein sequence ID" value="MED6130947.1"/>
    <property type="molecule type" value="Genomic_DNA"/>
</dbReference>
<keyword evidence="2" id="KW-1185">Reference proteome</keyword>
<proteinExistence type="predicted"/>
<reference evidence="1 2" key="1">
    <citation type="journal article" date="2023" name="Plants (Basel)">
        <title>Bridging the Gap: Combining Genomics and Transcriptomics Approaches to Understand Stylosanthes scabra, an Orphan Legume from the Brazilian Caatinga.</title>
        <authorList>
            <person name="Ferreira-Neto J.R.C."/>
            <person name="da Silva M.D."/>
            <person name="Binneck E."/>
            <person name="de Melo N.F."/>
            <person name="da Silva R.H."/>
            <person name="de Melo A.L.T.M."/>
            <person name="Pandolfi V."/>
            <person name="Bustamante F.O."/>
            <person name="Brasileiro-Vidal A.C."/>
            <person name="Benko-Iseppon A.M."/>
        </authorList>
    </citation>
    <scope>NUCLEOTIDE SEQUENCE [LARGE SCALE GENOMIC DNA]</scope>
    <source>
        <tissue evidence="1">Leaves</tissue>
    </source>
</reference>
<comment type="caution">
    <text evidence="1">The sequence shown here is derived from an EMBL/GenBank/DDBJ whole genome shotgun (WGS) entry which is preliminary data.</text>
</comment>
<organism evidence="1 2">
    <name type="scientific">Stylosanthes scabra</name>
    <dbReference type="NCBI Taxonomy" id="79078"/>
    <lineage>
        <taxon>Eukaryota</taxon>
        <taxon>Viridiplantae</taxon>
        <taxon>Streptophyta</taxon>
        <taxon>Embryophyta</taxon>
        <taxon>Tracheophyta</taxon>
        <taxon>Spermatophyta</taxon>
        <taxon>Magnoliopsida</taxon>
        <taxon>eudicotyledons</taxon>
        <taxon>Gunneridae</taxon>
        <taxon>Pentapetalae</taxon>
        <taxon>rosids</taxon>
        <taxon>fabids</taxon>
        <taxon>Fabales</taxon>
        <taxon>Fabaceae</taxon>
        <taxon>Papilionoideae</taxon>
        <taxon>50 kb inversion clade</taxon>
        <taxon>dalbergioids sensu lato</taxon>
        <taxon>Dalbergieae</taxon>
        <taxon>Pterocarpus clade</taxon>
        <taxon>Stylosanthes</taxon>
    </lineage>
</organism>